<comment type="caution">
    <text evidence="3">The sequence shown here is derived from an EMBL/GenBank/DDBJ whole genome shotgun (WGS) entry which is preliminary data.</text>
</comment>
<comment type="similarity">
    <text evidence="1 2">Belongs to the cytochrome P450 family.</text>
</comment>
<dbReference type="PANTHER" id="PTHR46696:SF1">
    <property type="entry name" value="CYTOCHROME P450 YJIB-RELATED"/>
    <property type="match status" value="1"/>
</dbReference>
<protein>
    <submittedName>
        <fullName evidence="3">Cytochrome P450</fullName>
    </submittedName>
</protein>
<dbReference type="SUPFAM" id="SSF48264">
    <property type="entry name" value="Cytochrome P450"/>
    <property type="match status" value="1"/>
</dbReference>
<keyword evidence="2" id="KW-0503">Monooxygenase</keyword>
<keyword evidence="2" id="KW-0560">Oxidoreductase</keyword>
<evidence type="ECO:0000313" key="4">
    <source>
        <dbReference type="Proteomes" id="UP000235943"/>
    </source>
</evidence>
<dbReference type="InterPro" id="IPR002397">
    <property type="entry name" value="Cyt_P450_B"/>
</dbReference>
<dbReference type="AlphaFoldDB" id="A0A2N8TXU2"/>
<sequence length="413" mass="44927">MTDAPATALRSAGTRLPVSALDPFDRDVLEDPLPLQAALRDAGPLVYLSTHDVYAMARYEQVYAALRDWQSFESGGGVGLSNFRTGKPWRSPSILLEADPPYHDAPRRVLAGLLGPHTQRRLRDKWRAAAADLVDELLAGHTGNSAEFDAVASLAEAFPLRAFPDAVGIPDSGRENLLPFSDFLFNAFGPRNDLVALGAPRARELSAWVNSHCQREALTEDGFGAQIWAAADRGELTPEQAPLVVRSLFAAGVDTTVHGLAALLHALATHPAQWQRLRAEPRLVRVAFDEAVRWASPVQTFFRTATGDIRVAGGVVPAGAKVLLLLGAANRDPRRWDAPDAFDLSRDPSGHLGFGFGLHQCVGQHIARLEAECLLTALAERVETIELAGPTRRRPNNTLRAWDSVPIRVRLAR</sequence>
<evidence type="ECO:0000256" key="2">
    <source>
        <dbReference type="RuleBase" id="RU000461"/>
    </source>
</evidence>
<dbReference type="Gene3D" id="1.10.630.10">
    <property type="entry name" value="Cytochrome P450"/>
    <property type="match status" value="1"/>
</dbReference>
<evidence type="ECO:0000313" key="3">
    <source>
        <dbReference type="EMBL" id="PNG23853.1"/>
    </source>
</evidence>
<dbReference type="EMBL" id="POUC01000006">
    <property type="protein sequence ID" value="PNG23853.1"/>
    <property type="molecule type" value="Genomic_DNA"/>
</dbReference>
<dbReference type="PANTHER" id="PTHR46696">
    <property type="entry name" value="P450, PUTATIVE (EUROFUNG)-RELATED"/>
    <property type="match status" value="1"/>
</dbReference>
<dbReference type="GO" id="GO:0020037">
    <property type="term" value="F:heme binding"/>
    <property type="evidence" value="ECO:0007669"/>
    <property type="project" value="InterPro"/>
</dbReference>
<accession>A0A2N8TXU2</accession>
<keyword evidence="4" id="KW-1185">Reference proteome</keyword>
<dbReference type="PROSITE" id="PS00086">
    <property type="entry name" value="CYTOCHROME_P450"/>
    <property type="match status" value="1"/>
</dbReference>
<keyword evidence="2" id="KW-0349">Heme</keyword>
<name>A0A2N8TXU2_9ACTN</name>
<reference evidence="3 4" key="1">
    <citation type="submission" date="2018-01" db="EMBL/GenBank/DDBJ databases">
        <title>Draft genome sequence of Streptomyces sp. 13K301.</title>
        <authorList>
            <person name="Sahin N."/>
            <person name="Saygin H."/>
            <person name="Ay H."/>
        </authorList>
    </citation>
    <scope>NUCLEOTIDE SEQUENCE [LARGE SCALE GENOMIC DNA]</scope>
    <source>
        <strain evidence="3 4">13K301</strain>
    </source>
</reference>
<dbReference type="GO" id="GO:0004497">
    <property type="term" value="F:monooxygenase activity"/>
    <property type="evidence" value="ECO:0007669"/>
    <property type="project" value="UniProtKB-KW"/>
</dbReference>
<proteinExistence type="inferred from homology"/>
<dbReference type="InterPro" id="IPR017972">
    <property type="entry name" value="Cyt_P450_CS"/>
</dbReference>
<dbReference type="OrthoDB" id="9801155at2"/>
<dbReference type="InterPro" id="IPR036396">
    <property type="entry name" value="Cyt_P450_sf"/>
</dbReference>
<dbReference type="RefSeq" id="WP_102907269.1">
    <property type="nucleotide sequence ID" value="NZ_POUC01000006.1"/>
</dbReference>
<dbReference type="InterPro" id="IPR001128">
    <property type="entry name" value="Cyt_P450"/>
</dbReference>
<dbReference type="Pfam" id="PF00067">
    <property type="entry name" value="p450"/>
    <property type="match status" value="1"/>
</dbReference>
<evidence type="ECO:0000256" key="1">
    <source>
        <dbReference type="ARBA" id="ARBA00010617"/>
    </source>
</evidence>
<dbReference type="Proteomes" id="UP000235943">
    <property type="component" value="Unassembled WGS sequence"/>
</dbReference>
<organism evidence="3 4">
    <name type="scientific">Streptomyces cahuitamycinicus</name>
    <dbReference type="NCBI Taxonomy" id="2070367"/>
    <lineage>
        <taxon>Bacteria</taxon>
        <taxon>Bacillati</taxon>
        <taxon>Actinomycetota</taxon>
        <taxon>Actinomycetes</taxon>
        <taxon>Kitasatosporales</taxon>
        <taxon>Streptomycetaceae</taxon>
        <taxon>Streptomyces</taxon>
    </lineage>
</organism>
<keyword evidence="2" id="KW-0408">Iron</keyword>
<keyword evidence="2" id="KW-0479">Metal-binding</keyword>
<dbReference type="GO" id="GO:0005506">
    <property type="term" value="F:iron ion binding"/>
    <property type="evidence" value="ECO:0007669"/>
    <property type="project" value="InterPro"/>
</dbReference>
<gene>
    <name evidence="3" type="ORF">C1J00_01690</name>
</gene>
<dbReference type="GO" id="GO:0016705">
    <property type="term" value="F:oxidoreductase activity, acting on paired donors, with incorporation or reduction of molecular oxygen"/>
    <property type="evidence" value="ECO:0007669"/>
    <property type="project" value="InterPro"/>
</dbReference>
<dbReference type="CDD" id="cd11037">
    <property type="entry name" value="CYP199A2-like"/>
    <property type="match status" value="1"/>
</dbReference>
<dbReference type="PRINTS" id="PR00359">
    <property type="entry name" value="BP450"/>
</dbReference>